<dbReference type="Pfam" id="PF01381">
    <property type="entry name" value="HTH_3"/>
    <property type="match status" value="1"/>
</dbReference>
<evidence type="ECO:0000313" key="3">
    <source>
        <dbReference type="EMBL" id="MBP0447501.1"/>
    </source>
</evidence>
<dbReference type="SMART" id="SM00530">
    <property type="entry name" value="HTH_XRE"/>
    <property type="match status" value="1"/>
</dbReference>
<dbReference type="EMBL" id="JAGIZB010000039">
    <property type="protein sequence ID" value="MBP0447501.1"/>
    <property type="molecule type" value="Genomic_DNA"/>
</dbReference>
<keyword evidence="1" id="KW-0238">DNA-binding</keyword>
<evidence type="ECO:0000259" key="2">
    <source>
        <dbReference type="PROSITE" id="PS50943"/>
    </source>
</evidence>
<dbReference type="PROSITE" id="PS50943">
    <property type="entry name" value="HTH_CROC1"/>
    <property type="match status" value="1"/>
</dbReference>
<sequence length="90" mass="10369">MPYLRRSPRAVRIRELLLEYRLKAGLTQAEVASLIGRTQDFVSRLENGERRLTVEDFLDIASALNIDREHFLTDLQKIPAPPSDLNPPKR</sequence>
<evidence type="ECO:0000256" key="1">
    <source>
        <dbReference type="ARBA" id="ARBA00023125"/>
    </source>
</evidence>
<protein>
    <submittedName>
        <fullName evidence="3">Helix-turn-helix transcriptional regulator</fullName>
    </submittedName>
</protein>
<dbReference type="InterPro" id="IPR010982">
    <property type="entry name" value="Lambda_DNA-bd_dom_sf"/>
</dbReference>
<name>A0ABS4AKF3_9PROT</name>
<dbReference type="InterPro" id="IPR050807">
    <property type="entry name" value="TransReg_Diox_bact_type"/>
</dbReference>
<accession>A0ABS4AKF3</accession>
<dbReference type="PANTHER" id="PTHR46797:SF1">
    <property type="entry name" value="METHYLPHOSPHONATE SYNTHASE"/>
    <property type="match status" value="1"/>
</dbReference>
<dbReference type="Proteomes" id="UP000681594">
    <property type="component" value="Unassembled WGS sequence"/>
</dbReference>
<dbReference type="InterPro" id="IPR001387">
    <property type="entry name" value="Cro/C1-type_HTH"/>
</dbReference>
<gene>
    <name evidence="3" type="ORF">J8J14_22325</name>
</gene>
<keyword evidence="4" id="KW-1185">Reference proteome</keyword>
<dbReference type="SUPFAM" id="SSF47413">
    <property type="entry name" value="lambda repressor-like DNA-binding domains"/>
    <property type="match status" value="1"/>
</dbReference>
<dbReference type="CDD" id="cd00093">
    <property type="entry name" value="HTH_XRE"/>
    <property type="match status" value="1"/>
</dbReference>
<dbReference type="RefSeq" id="WP_209381769.1">
    <property type="nucleotide sequence ID" value="NZ_JAGIZB010000039.1"/>
</dbReference>
<dbReference type="PANTHER" id="PTHR46797">
    <property type="entry name" value="HTH-TYPE TRANSCRIPTIONAL REGULATOR"/>
    <property type="match status" value="1"/>
</dbReference>
<evidence type="ECO:0000313" key="4">
    <source>
        <dbReference type="Proteomes" id="UP000681594"/>
    </source>
</evidence>
<proteinExistence type="predicted"/>
<comment type="caution">
    <text evidence="3">The sequence shown here is derived from an EMBL/GenBank/DDBJ whole genome shotgun (WGS) entry which is preliminary data.</text>
</comment>
<organism evidence="3 4">
    <name type="scientific">Pararoseomonas baculiformis</name>
    <dbReference type="NCBI Taxonomy" id="2820812"/>
    <lineage>
        <taxon>Bacteria</taxon>
        <taxon>Pseudomonadati</taxon>
        <taxon>Pseudomonadota</taxon>
        <taxon>Alphaproteobacteria</taxon>
        <taxon>Acetobacterales</taxon>
        <taxon>Acetobacteraceae</taxon>
        <taxon>Pararoseomonas</taxon>
    </lineage>
</organism>
<dbReference type="Gene3D" id="1.10.260.40">
    <property type="entry name" value="lambda repressor-like DNA-binding domains"/>
    <property type="match status" value="1"/>
</dbReference>
<reference evidence="3 4" key="1">
    <citation type="submission" date="2021-03" db="EMBL/GenBank/DDBJ databases">
        <authorList>
            <person name="So Y."/>
        </authorList>
    </citation>
    <scope>NUCLEOTIDE SEQUENCE [LARGE SCALE GENOMIC DNA]</scope>
    <source>
        <strain evidence="3 4">SSH11</strain>
    </source>
</reference>
<feature type="domain" description="HTH cro/C1-type" evidence="2">
    <location>
        <begin position="17"/>
        <end position="71"/>
    </location>
</feature>